<evidence type="ECO:0000256" key="1">
    <source>
        <dbReference type="ARBA" id="ARBA00022679"/>
    </source>
</evidence>
<dbReference type="Proteomes" id="UP000239589">
    <property type="component" value="Unassembled WGS sequence"/>
</dbReference>
<keyword evidence="6" id="KW-0472">Membrane</keyword>
<accession>A0A2S6CXD2</accession>
<dbReference type="GO" id="GO:0004674">
    <property type="term" value="F:protein serine/threonine kinase activity"/>
    <property type="evidence" value="ECO:0007669"/>
    <property type="project" value="UniProtKB-KW"/>
</dbReference>
<dbReference type="GO" id="GO:0005524">
    <property type="term" value="F:ATP binding"/>
    <property type="evidence" value="ECO:0007669"/>
    <property type="project" value="UniProtKB-UniRule"/>
</dbReference>
<dbReference type="InterPro" id="IPR000719">
    <property type="entry name" value="Prot_kinase_dom"/>
</dbReference>
<feature type="transmembrane region" description="Helical" evidence="6">
    <location>
        <begin position="415"/>
        <end position="434"/>
    </location>
</feature>
<keyword evidence="3 8" id="KW-0418">Kinase</keyword>
<feature type="binding site" evidence="5">
    <location>
        <position position="43"/>
    </location>
    <ligand>
        <name>ATP</name>
        <dbReference type="ChEBI" id="CHEBI:30616"/>
    </ligand>
</feature>
<keyword evidence="2 5" id="KW-0547">Nucleotide-binding</keyword>
<evidence type="ECO:0000256" key="3">
    <source>
        <dbReference type="ARBA" id="ARBA00022777"/>
    </source>
</evidence>
<dbReference type="EMBL" id="PGEM01000027">
    <property type="protein sequence ID" value="PPJ64425.1"/>
    <property type="molecule type" value="Genomic_DNA"/>
</dbReference>
<dbReference type="InterPro" id="IPR017441">
    <property type="entry name" value="Protein_kinase_ATP_BS"/>
</dbReference>
<organism evidence="8 9">
    <name type="scientific">Cuspidothrix issatschenkoi CHARLIE-1</name>
    <dbReference type="NCBI Taxonomy" id="2052836"/>
    <lineage>
        <taxon>Bacteria</taxon>
        <taxon>Bacillati</taxon>
        <taxon>Cyanobacteriota</taxon>
        <taxon>Cyanophyceae</taxon>
        <taxon>Nostocales</taxon>
        <taxon>Aphanizomenonaceae</taxon>
        <taxon>Cuspidothrix</taxon>
    </lineage>
</organism>
<dbReference type="OrthoDB" id="581647at2"/>
<evidence type="ECO:0000256" key="6">
    <source>
        <dbReference type="SAM" id="Phobius"/>
    </source>
</evidence>
<dbReference type="Gene3D" id="1.10.510.10">
    <property type="entry name" value="Transferase(Phosphotransferase) domain 1"/>
    <property type="match status" value="1"/>
</dbReference>
<dbReference type="Pfam" id="PF00069">
    <property type="entry name" value="Pkinase"/>
    <property type="match status" value="1"/>
</dbReference>
<reference evidence="8 9" key="1">
    <citation type="submission" date="2018-02" db="EMBL/GenBank/DDBJ databases">
        <title>Discovery of a pederin family compound in a non-symbiotic bloom-forming cyanobacterium.</title>
        <authorList>
            <person name="Kust A."/>
            <person name="Mares J."/>
            <person name="Jokela J."/>
            <person name="Urajova P."/>
            <person name="Hajek J."/>
            <person name="Saurav K."/>
            <person name="Voracova K."/>
            <person name="Fewer D.P."/>
            <person name="Haapaniemi E."/>
            <person name="Permi P."/>
            <person name="Rehakova K."/>
            <person name="Sivonen K."/>
            <person name="Hrouzek P."/>
        </authorList>
    </citation>
    <scope>NUCLEOTIDE SEQUENCE [LARGE SCALE GENOMIC DNA]</scope>
    <source>
        <strain evidence="8 9">CHARLIE-1</strain>
    </source>
</reference>
<dbReference type="SUPFAM" id="SSF56112">
    <property type="entry name" value="Protein kinase-like (PK-like)"/>
    <property type="match status" value="1"/>
</dbReference>
<sequence>MVWQKGYKLQGGRYVIEKVLGEGGFGITYQAQHTLLNQWVVIKTPNESLKNDSEYPNYVKRFIQEGRKLAQLSQQPHPNIVRVTELFEDGKTYCLVMDFVPGESLFNLVEEQGALPELKAVEYIKQIGEALIFVHQQGLVHRDAHPGNIMVQKNGKAVLIDFGIAGEIMPQDGYFTSHHPANIAFAPYEQMGGNRQVTIDIYTLAASLYYAVTGKRPESSLDRKLYNKPLISPNKYVVGISDGLNLAILKGMNLEAEYRPQSMREWLKLLSTVKGGNSGNNVYKFSNNKEEKTVKIDKTYPVFVGPNNPITTRVKINNIPWFWLGIMSLFYLIIYLFLVFLVYINKNLNPTNHTSAVVAVAFWALSCAQYFSAEDNSDLSSLNLGVLLFERVEICFCFIYFPVKRKLKQSFNKWHQFLVFVTTAWLGIFLGWVISYPLMIQYHQVPKI</sequence>
<dbReference type="InterPro" id="IPR011009">
    <property type="entry name" value="Kinase-like_dom_sf"/>
</dbReference>
<feature type="transmembrane region" description="Helical" evidence="6">
    <location>
        <begin position="321"/>
        <end position="344"/>
    </location>
</feature>
<keyword evidence="6" id="KW-1133">Transmembrane helix</keyword>
<dbReference type="AlphaFoldDB" id="A0A2S6CXD2"/>
<evidence type="ECO:0000256" key="5">
    <source>
        <dbReference type="PROSITE-ProRule" id="PRU10141"/>
    </source>
</evidence>
<proteinExistence type="predicted"/>
<protein>
    <submittedName>
        <fullName evidence="8">Serine/threonine protein kinase</fullName>
    </submittedName>
</protein>
<name>A0A2S6CXD2_9CYAN</name>
<gene>
    <name evidence="8" type="ORF">CUN59_04560</name>
</gene>
<feature type="transmembrane region" description="Helical" evidence="6">
    <location>
        <begin position="356"/>
        <end position="372"/>
    </location>
</feature>
<dbReference type="PANTHER" id="PTHR43289:SF34">
    <property type="entry name" value="SERINE_THREONINE-PROTEIN KINASE YBDM-RELATED"/>
    <property type="match status" value="1"/>
</dbReference>
<evidence type="ECO:0000259" key="7">
    <source>
        <dbReference type="PROSITE" id="PS50011"/>
    </source>
</evidence>
<comment type="caution">
    <text evidence="8">The sequence shown here is derived from an EMBL/GenBank/DDBJ whole genome shotgun (WGS) entry which is preliminary data.</text>
</comment>
<evidence type="ECO:0000313" key="9">
    <source>
        <dbReference type="Proteomes" id="UP000239589"/>
    </source>
</evidence>
<evidence type="ECO:0000313" key="8">
    <source>
        <dbReference type="EMBL" id="PPJ64425.1"/>
    </source>
</evidence>
<evidence type="ECO:0000256" key="4">
    <source>
        <dbReference type="ARBA" id="ARBA00022840"/>
    </source>
</evidence>
<dbReference type="CDD" id="cd14014">
    <property type="entry name" value="STKc_PknB_like"/>
    <property type="match status" value="1"/>
</dbReference>
<dbReference type="RefSeq" id="WP_104386723.1">
    <property type="nucleotide sequence ID" value="NZ_PGEM01000027.1"/>
</dbReference>
<evidence type="ECO:0000256" key="2">
    <source>
        <dbReference type="ARBA" id="ARBA00022741"/>
    </source>
</evidence>
<dbReference type="PANTHER" id="PTHR43289">
    <property type="entry name" value="MITOGEN-ACTIVATED PROTEIN KINASE KINASE KINASE 20-RELATED"/>
    <property type="match status" value="1"/>
</dbReference>
<keyword evidence="4 5" id="KW-0067">ATP-binding</keyword>
<dbReference type="PROSITE" id="PS50011">
    <property type="entry name" value="PROTEIN_KINASE_DOM"/>
    <property type="match status" value="1"/>
</dbReference>
<dbReference type="PROSITE" id="PS00107">
    <property type="entry name" value="PROTEIN_KINASE_ATP"/>
    <property type="match status" value="1"/>
</dbReference>
<keyword evidence="1" id="KW-0808">Transferase</keyword>
<keyword evidence="6" id="KW-0812">Transmembrane</keyword>
<feature type="domain" description="Protein kinase" evidence="7">
    <location>
        <begin position="14"/>
        <end position="273"/>
    </location>
</feature>
<keyword evidence="8" id="KW-0723">Serine/threonine-protein kinase</keyword>
<keyword evidence="9" id="KW-1185">Reference proteome</keyword>
<feature type="transmembrane region" description="Helical" evidence="6">
    <location>
        <begin position="384"/>
        <end position="403"/>
    </location>
</feature>